<evidence type="ECO:0000259" key="3">
    <source>
        <dbReference type="Pfam" id="PF04909"/>
    </source>
</evidence>
<name>A0A7D5KAJ1_9EURY</name>
<dbReference type="GO" id="GO:0016787">
    <property type="term" value="F:hydrolase activity"/>
    <property type="evidence" value="ECO:0007669"/>
    <property type="project" value="UniProtKB-KW"/>
</dbReference>
<dbReference type="OrthoDB" id="189863at2157"/>
<dbReference type="GO" id="GO:0005737">
    <property type="term" value="C:cytoplasm"/>
    <property type="evidence" value="ECO:0007669"/>
    <property type="project" value="TreeGrafter"/>
</dbReference>
<keyword evidence="5" id="KW-1185">Reference proteome</keyword>
<dbReference type="PANTHER" id="PTHR21240:SF28">
    <property type="entry name" value="ISO-OROTATE DECARBOXYLASE (EUROFUNG)"/>
    <property type="match status" value="1"/>
</dbReference>
<dbReference type="GO" id="GO:0016831">
    <property type="term" value="F:carboxy-lyase activity"/>
    <property type="evidence" value="ECO:0007669"/>
    <property type="project" value="InterPro"/>
</dbReference>
<keyword evidence="1" id="KW-0456">Lyase</keyword>
<dbReference type="InterPro" id="IPR006680">
    <property type="entry name" value="Amidohydro-rel"/>
</dbReference>
<proteinExistence type="predicted"/>
<dbReference type="KEGG" id="halg:HUG10_20025"/>
<feature type="region of interest" description="Disordered" evidence="2">
    <location>
        <begin position="67"/>
        <end position="86"/>
    </location>
</feature>
<dbReference type="SUPFAM" id="SSF51556">
    <property type="entry name" value="Metallo-dependent hydrolases"/>
    <property type="match status" value="1"/>
</dbReference>
<evidence type="ECO:0000313" key="4">
    <source>
        <dbReference type="EMBL" id="QLG29899.1"/>
    </source>
</evidence>
<dbReference type="Pfam" id="PF04909">
    <property type="entry name" value="Amidohydro_2"/>
    <property type="match status" value="1"/>
</dbReference>
<dbReference type="InterPro" id="IPR032466">
    <property type="entry name" value="Metal_Hydrolase"/>
</dbReference>
<evidence type="ECO:0000256" key="2">
    <source>
        <dbReference type="SAM" id="MobiDB-lite"/>
    </source>
</evidence>
<keyword evidence="4" id="KW-0614">Plasmid</keyword>
<sequence length="375" mass="41798">MSPQQQTTEPLSIESVTVVDTDSHLITDYDVLASYLPSDSAAKQMIAKADNVGSDIFTNTRATPAFPNDHLGYDESGTNPARSGADTPEGKIQFMEEFDIDYSVFSPNIMLGTVNHDPTAVALASAYNDLLVDRFLDVDDRLFATMAVANQVPDRAAEEIDRIGDEKDVVGVQMPGAGMVPPAGHWQYDAIYQAAQERGLPIVMHSHDIQAAVTFPVQRRWAETFTESHAFTFPAEFMWHLISLVFNGVPERFPDLEFVLQEPGFEWLPWMMWRLDDHYLQNSEDLPSLTKMPSEYIRDQFYLTTQPLGHTENYQHVAWMVEMAGGADTLLFSTDHPHPDFDTPNEVFSAVNGGVDRDDVEGIMGGTAIDLFGLV</sequence>
<geneLocation type="plasmid" evidence="4 5">
    <name>unnamed2</name>
</geneLocation>
<keyword evidence="4" id="KW-0378">Hydrolase</keyword>
<dbReference type="EMBL" id="CP058531">
    <property type="protein sequence ID" value="QLG29899.1"/>
    <property type="molecule type" value="Genomic_DNA"/>
</dbReference>
<dbReference type="Proteomes" id="UP000509750">
    <property type="component" value="Plasmid unnamed2"/>
</dbReference>
<feature type="domain" description="Amidohydrolase-related" evidence="3">
    <location>
        <begin position="81"/>
        <end position="374"/>
    </location>
</feature>
<dbReference type="GO" id="GO:0019748">
    <property type="term" value="P:secondary metabolic process"/>
    <property type="evidence" value="ECO:0007669"/>
    <property type="project" value="TreeGrafter"/>
</dbReference>
<protein>
    <submittedName>
        <fullName evidence="4">Amidohydrolase</fullName>
    </submittedName>
</protein>
<dbReference type="InterPro" id="IPR032465">
    <property type="entry name" value="ACMSD"/>
</dbReference>
<dbReference type="GeneID" id="56031172"/>
<accession>A0A7D5KAJ1</accession>
<gene>
    <name evidence="4" type="ORF">HUG10_20025</name>
</gene>
<reference evidence="4 5" key="1">
    <citation type="submission" date="2020-07" db="EMBL/GenBank/DDBJ databases">
        <title>Gai3-2, isolated from salt lake.</title>
        <authorList>
            <person name="Cui H."/>
            <person name="Shi X."/>
        </authorList>
    </citation>
    <scope>NUCLEOTIDE SEQUENCE [LARGE SCALE GENOMIC DNA]</scope>
    <source>
        <strain evidence="4 5">Gai3-2</strain>
        <plasmid evidence="4 5">unnamed2</plasmid>
    </source>
</reference>
<evidence type="ECO:0000313" key="5">
    <source>
        <dbReference type="Proteomes" id="UP000509750"/>
    </source>
</evidence>
<dbReference type="PANTHER" id="PTHR21240">
    <property type="entry name" value="2-AMINO-3-CARBOXYLMUCONATE-6-SEMIALDEHYDE DECARBOXYLASE"/>
    <property type="match status" value="1"/>
</dbReference>
<dbReference type="AlphaFoldDB" id="A0A7D5KAJ1"/>
<evidence type="ECO:0000256" key="1">
    <source>
        <dbReference type="ARBA" id="ARBA00023239"/>
    </source>
</evidence>
<dbReference type="RefSeq" id="WP_179171473.1">
    <property type="nucleotide sequence ID" value="NZ_CP058531.1"/>
</dbReference>
<organism evidence="4 5">
    <name type="scientific">Halorarum halophilum</name>
    <dbReference type="NCBI Taxonomy" id="2743090"/>
    <lineage>
        <taxon>Archaea</taxon>
        <taxon>Methanobacteriati</taxon>
        <taxon>Methanobacteriota</taxon>
        <taxon>Stenosarchaea group</taxon>
        <taxon>Halobacteria</taxon>
        <taxon>Halobacteriales</taxon>
        <taxon>Haloferacaceae</taxon>
        <taxon>Halorarum</taxon>
    </lineage>
</organism>
<dbReference type="Gene3D" id="3.20.20.140">
    <property type="entry name" value="Metal-dependent hydrolases"/>
    <property type="match status" value="1"/>
</dbReference>